<reference evidence="4 5" key="1">
    <citation type="journal article" date="2012" name="Front. Microbiol.">
        <title>Complete genome of Ignavibacterium album, a metabolically versatile, flagellated, facultative anaerobe from the phylum Chlorobi.</title>
        <authorList>
            <person name="Liu Z."/>
            <person name="Frigaard N.-U."/>
            <person name="Vogl K."/>
            <person name="Iino T."/>
            <person name="Ohkuma M."/>
            <person name="Overmann J."/>
            <person name="Bryant D.A."/>
        </authorList>
    </citation>
    <scope>NUCLEOTIDE SEQUENCE [LARGE SCALE GENOMIC DNA]</scope>
    <source>
        <strain evidence="5">DSM 19864 / JCM 16511 / NBRC 101810 / Mat9-16</strain>
    </source>
</reference>
<keyword evidence="2" id="KW-0732">Signal</keyword>
<dbReference type="OrthoDB" id="1446101at2"/>
<dbReference type="EMBL" id="CP003418">
    <property type="protein sequence ID" value="AFH48348.1"/>
    <property type="molecule type" value="Genomic_DNA"/>
</dbReference>
<comment type="subcellular location">
    <subcellularLocation>
        <location evidence="1">Secreted</location>
    </subcellularLocation>
</comment>
<dbReference type="PANTHER" id="PTHR34216">
    <property type="match status" value="1"/>
</dbReference>
<dbReference type="InterPro" id="IPR026444">
    <property type="entry name" value="Secre_tail"/>
</dbReference>
<protein>
    <submittedName>
        <fullName evidence="4">Bifunctional xylanase/esterase</fullName>
    </submittedName>
</protein>
<dbReference type="GO" id="GO:0016798">
    <property type="term" value="F:hydrolase activity, acting on glycosyl bonds"/>
    <property type="evidence" value="ECO:0007669"/>
    <property type="project" value="UniProtKB-KW"/>
</dbReference>
<organism evidence="4 5">
    <name type="scientific">Ignavibacterium album (strain DSM 19864 / JCM 16511 / NBRC 101810 / Mat9-16)</name>
    <dbReference type="NCBI Taxonomy" id="945713"/>
    <lineage>
        <taxon>Bacteria</taxon>
        <taxon>Pseudomonadati</taxon>
        <taxon>Ignavibacteriota</taxon>
        <taxon>Ignavibacteria</taxon>
        <taxon>Ignavibacteriales</taxon>
        <taxon>Ignavibacteriaceae</taxon>
        <taxon>Ignavibacterium</taxon>
    </lineage>
</organism>
<dbReference type="HOGENOM" id="CLU_569583_0_0_10"/>
<evidence type="ECO:0000256" key="2">
    <source>
        <dbReference type="ARBA" id="ARBA00022729"/>
    </source>
</evidence>
<dbReference type="InterPro" id="IPR011330">
    <property type="entry name" value="Glyco_hydro/deAcase_b/a-brl"/>
</dbReference>
<accession>I0AH91</accession>
<name>I0AH91_IGNAJ</name>
<dbReference type="PROSITE" id="PS51677">
    <property type="entry name" value="NODB"/>
    <property type="match status" value="1"/>
</dbReference>
<dbReference type="KEGG" id="ial:IALB_0636"/>
<dbReference type="InterPro" id="IPR002509">
    <property type="entry name" value="NODB_dom"/>
</dbReference>
<dbReference type="eggNOG" id="COG0726">
    <property type="taxonomic scope" value="Bacteria"/>
</dbReference>
<dbReference type="GO" id="GO:0005576">
    <property type="term" value="C:extracellular region"/>
    <property type="evidence" value="ECO:0007669"/>
    <property type="project" value="UniProtKB-SubCell"/>
</dbReference>
<evidence type="ECO:0000313" key="5">
    <source>
        <dbReference type="Proteomes" id="UP000007394"/>
    </source>
</evidence>
<dbReference type="InterPro" id="IPR051398">
    <property type="entry name" value="Polysacch_Deacetylase"/>
</dbReference>
<dbReference type="Proteomes" id="UP000007394">
    <property type="component" value="Chromosome"/>
</dbReference>
<dbReference type="SUPFAM" id="SSF88713">
    <property type="entry name" value="Glycoside hydrolase/deacetylase"/>
    <property type="match status" value="1"/>
</dbReference>
<evidence type="ECO:0000259" key="3">
    <source>
        <dbReference type="PROSITE" id="PS51677"/>
    </source>
</evidence>
<gene>
    <name evidence="4" type="ordered locus">IALB_0636</name>
</gene>
<dbReference type="AlphaFoldDB" id="I0AH91"/>
<dbReference type="CDD" id="cd10967">
    <property type="entry name" value="CE4_GLA_like_6s"/>
    <property type="match status" value="1"/>
</dbReference>
<evidence type="ECO:0000313" key="4">
    <source>
        <dbReference type="EMBL" id="AFH48348.1"/>
    </source>
</evidence>
<dbReference type="PANTHER" id="PTHR34216:SF3">
    <property type="entry name" value="POLY-BETA-1,6-N-ACETYL-D-GLUCOSAMINE N-DEACETYLASE"/>
    <property type="match status" value="1"/>
</dbReference>
<dbReference type="Pfam" id="PF18962">
    <property type="entry name" value="Por_Secre_tail"/>
    <property type="match status" value="1"/>
</dbReference>
<keyword evidence="4" id="KW-0858">Xylan degradation</keyword>
<keyword evidence="5" id="KW-1185">Reference proteome</keyword>
<dbReference type="RefSeq" id="WP_014559506.1">
    <property type="nucleotide sequence ID" value="NC_017464.1"/>
</dbReference>
<dbReference type="Pfam" id="PF01522">
    <property type="entry name" value="Polysacc_deac_1"/>
    <property type="match status" value="1"/>
</dbReference>
<proteinExistence type="predicted"/>
<dbReference type="NCBIfam" id="TIGR04183">
    <property type="entry name" value="Por_Secre_tail"/>
    <property type="match status" value="1"/>
</dbReference>
<dbReference type="Gene3D" id="3.20.20.370">
    <property type="entry name" value="Glycoside hydrolase/deacetylase"/>
    <property type="match status" value="1"/>
</dbReference>
<dbReference type="GO" id="GO:0045493">
    <property type="term" value="P:xylan catabolic process"/>
    <property type="evidence" value="ECO:0007669"/>
    <property type="project" value="UniProtKB-KW"/>
</dbReference>
<keyword evidence="4" id="KW-0326">Glycosidase</keyword>
<evidence type="ECO:0000256" key="1">
    <source>
        <dbReference type="ARBA" id="ARBA00004613"/>
    </source>
</evidence>
<keyword evidence="4" id="KW-0119">Carbohydrate metabolism</keyword>
<keyword evidence="4" id="KW-0378">Hydrolase</keyword>
<feature type="domain" description="NodB homology" evidence="3">
    <location>
        <begin position="42"/>
        <end position="263"/>
    </location>
</feature>
<dbReference type="Gene3D" id="2.60.40.4070">
    <property type="match status" value="1"/>
</dbReference>
<sequence length="479" mass="55156">MNKSIAKLFNSVLVIIFLISTKLPAQSQNLIFITKWFDNKSAAFSFSFDDGLKSHFTNVRQILNQFNFKGTFYLLPPYLTETEPTIWRYGTWPMFQTLASEGHEIGSHTLNHLYLTTLPVGDTSTQNSIIYEMYQSKKIIEQRITNQKCLTLAYPFADHNSTVDSLAKMFYESGRAVGIDANDFQLTEDSFYSLKSYPVHFSLPRNSLDDDLDELYSFMDWTESAIYNNRWAIMMVHDVVPFSELGDLVSQGIYEPISNEWFTEYCSWLKNKSDSEKVWVAPIADVIKYIRERQNSNIQLISVTDTVILFNISDNLDNEIYNFPLTCMIKVPDNWDAVYFNQNNRVDTIFTFQTDSGKFVQAWVLPDNGFVLLKSIIINSVEDKTNLPSDFVLKQNYPNPFNPTTKIRYSIPNVGTGLALSTLKVYDILGNEIATLVNEEKPAGYYEVEFNATELSSGVYFYRLQSSTFTQTKKMILMR</sequence>
<dbReference type="STRING" id="945713.IALB_0636"/>
<dbReference type="GO" id="GO:0016810">
    <property type="term" value="F:hydrolase activity, acting on carbon-nitrogen (but not peptide) bonds"/>
    <property type="evidence" value="ECO:0007669"/>
    <property type="project" value="InterPro"/>
</dbReference>
<keyword evidence="4" id="KW-0624">Polysaccharide degradation</keyword>